<gene>
    <name evidence="2" type="ORF">Taro_047935</name>
</gene>
<keyword evidence="3" id="KW-1185">Reference proteome</keyword>
<sequence>MIDMQFAWFERLASRLQGDLEKQYLTCVPWFVIKIIYVRIVVCALPSVVVRRLFRKASSVGCPRFFVSQACARGLSRYLCCTVEILVPRSATFSTCLKGDSDMMFWAIQNQSINIAQ</sequence>
<feature type="non-terminal residue" evidence="2">
    <location>
        <position position="117"/>
    </location>
</feature>
<organism evidence="2 3">
    <name type="scientific">Colocasia esculenta</name>
    <name type="common">Wild taro</name>
    <name type="synonym">Arum esculentum</name>
    <dbReference type="NCBI Taxonomy" id="4460"/>
    <lineage>
        <taxon>Eukaryota</taxon>
        <taxon>Viridiplantae</taxon>
        <taxon>Streptophyta</taxon>
        <taxon>Embryophyta</taxon>
        <taxon>Tracheophyta</taxon>
        <taxon>Spermatophyta</taxon>
        <taxon>Magnoliopsida</taxon>
        <taxon>Liliopsida</taxon>
        <taxon>Araceae</taxon>
        <taxon>Aroideae</taxon>
        <taxon>Colocasieae</taxon>
        <taxon>Colocasia</taxon>
    </lineage>
</organism>
<keyword evidence="1" id="KW-0472">Membrane</keyword>
<accession>A0A843X1X6</accession>
<dbReference type="EMBL" id="NMUH01006317">
    <property type="protein sequence ID" value="MQM14996.1"/>
    <property type="molecule type" value="Genomic_DNA"/>
</dbReference>
<proteinExistence type="predicted"/>
<keyword evidence="1" id="KW-1133">Transmembrane helix</keyword>
<protein>
    <submittedName>
        <fullName evidence="2">Uncharacterized protein</fullName>
    </submittedName>
</protein>
<comment type="caution">
    <text evidence="2">The sequence shown here is derived from an EMBL/GenBank/DDBJ whole genome shotgun (WGS) entry which is preliminary data.</text>
</comment>
<evidence type="ECO:0000313" key="3">
    <source>
        <dbReference type="Proteomes" id="UP000652761"/>
    </source>
</evidence>
<dbReference type="AlphaFoldDB" id="A0A843X1X6"/>
<keyword evidence="1" id="KW-0812">Transmembrane</keyword>
<name>A0A843X1X6_COLES</name>
<evidence type="ECO:0000313" key="2">
    <source>
        <dbReference type="EMBL" id="MQM14996.1"/>
    </source>
</evidence>
<evidence type="ECO:0000256" key="1">
    <source>
        <dbReference type="SAM" id="Phobius"/>
    </source>
</evidence>
<feature type="transmembrane region" description="Helical" evidence="1">
    <location>
        <begin position="28"/>
        <end position="50"/>
    </location>
</feature>
<dbReference type="Proteomes" id="UP000652761">
    <property type="component" value="Unassembled WGS sequence"/>
</dbReference>
<reference evidence="2" key="1">
    <citation type="submission" date="2017-07" db="EMBL/GenBank/DDBJ databases">
        <title>Taro Niue Genome Assembly and Annotation.</title>
        <authorList>
            <person name="Atibalentja N."/>
            <person name="Keating K."/>
            <person name="Fields C.J."/>
        </authorList>
    </citation>
    <scope>NUCLEOTIDE SEQUENCE</scope>
    <source>
        <strain evidence="2">Niue_2</strain>
        <tissue evidence="2">Leaf</tissue>
    </source>
</reference>